<evidence type="ECO:0000256" key="6">
    <source>
        <dbReference type="ARBA" id="ARBA00023303"/>
    </source>
</evidence>
<dbReference type="GO" id="GO:0034220">
    <property type="term" value="P:monoatomic ion transmembrane transport"/>
    <property type="evidence" value="ECO:0007669"/>
    <property type="project" value="UniProtKB-KW"/>
</dbReference>
<evidence type="ECO:0000313" key="11">
    <source>
        <dbReference type="Proteomes" id="UP000619265"/>
    </source>
</evidence>
<keyword evidence="5" id="KW-0813">Transport</keyword>
<evidence type="ECO:0000256" key="3">
    <source>
        <dbReference type="ARBA" id="ARBA00022989"/>
    </source>
</evidence>
<evidence type="ECO:0000256" key="5">
    <source>
        <dbReference type="ARBA" id="ARBA00023286"/>
    </source>
</evidence>
<feature type="compositionally biased region" description="Basic and acidic residues" evidence="7">
    <location>
        <begin position="14"/>
        <end position="25"/>
    </location>
</feature>
<sequence length="579" mass="66844">MGLLKRRGLQQENQPRELQDIERQGPQKAEVNSEENGKTNKRPQIPEWIVKILHPEQGRFLRIWNVIFVVSCMVAISVDPLFFYVPVVNEEKKCLALDKTLKISAICLRSVTDMIYFVNIILQFLCPYIDEIYRELGETVLVKDAWLIAKRYFAGYFVIDTLAILPFSQVKPQLDISRIYLAWTKLNETTTLFRSSVLVVRAAFNMFLYILASHVLGAFWFFFSVQRQTTCWHVACHNQIGCNPHFFNCDHGFGNYTFLNEYCPVKTPNKTLFDFGIFLEALQSGTVVSTTFTRKILYCFWWGVRNLSSFGGSLQTSPNIWENCFAVLISIFGLLLFLFFVGNVQTYMKSETSKQLETYMDKEDLAKMSGKESSIQLWMERNNLPENQRKVLMSDIQGKLRKKKDIETENLFPHLPILLRMEIKRHLCLPILKKVPMLNKDKALLEWICMYLKPVYYNEHSYIFREGEPIDVMLFITQCIVLKFPTSKSGEPICIECIEQGNFYGVQLLQWSLDHSTSLLSLSKLPISTETLKTHTKVEAFGLMANDLKTLLSKRKTKQPASTTEAAALTIQAAWGAFL</sequence>
<dbReference type="PANTHER" id="PTHR45651">
    <property type="entry name" value="CYCLIC NUCLEOTIDE-GATED ION CHANNEL 15-RELATED-RELATED"/>
    <property type="match status" value="1"/>
</dbReference>
<comment type="caution">
    <text evidence="10">The sequence shown here is derived from an EMBL/GenBank/DDBJ whole genome shotgun (WGS) entry which is preliminary data.</text>
</comment>
<feature type="transmembrane region" description="Helical" evidence="8">
    <location>
        <begin position="202"/>
        <end position="223"/>
    </location>
</feature>
<evidence type="ECO:0000313" key="10">
    <source>
        <dbReference type="EMBL" id="KAF5451088.1"/>
    </source>
</evidence>
<feature type="transmembrane region" description="Helical" evidence="8">
    <location>
        <begin position="320"/>
        <end position="341"/>
    </location>
</feature>
<dbReference type="InterPro" id="IPR014710">
    <property type="entry name" value="RmlC-like_jellyroll"/>
</dbReference>
<keyword evidence="4 8" id="KW-0472">Membrane</keyword>
<dbReference type="EMBL" id="LIHL02000013">
    <property type="protein sequence ID" value="KAF5451088.1"/>
    <property type="molecule type" value="Genomic_DNA"/>
</dbReference>
<evidence type="ECO:0000259" key="9">
    <source>
        <dbReference type="Pfam" id="PF00520"/>
    </source>
</evidence>
<proteinExistence type="predicted"/>
<reference evidence="10" key="1">
    <citation type="submission" date="2015-10" db="EMBL/GenBank/DDBJ databases">
        <authorList>
            <person name="Martinez-Garcia P.J."/>
            <person name="Crepeau M.W."/>
            <person name="Puiu D."/>
            <person name="Gonzalez-Ibeas D."/>
            <person name="Whalen J."/>
            <person name="Stevens K."/>
            <person name="Paul R."/>
            <person name="Butterfield T."/>
            <person name="Britton M."/>
            <person name="Reagan R."/>
            <person name="Chakraborty S."/>
            <person name="Walawage S.L."/>
            <person name="Vasquez-Gross H.A."/>
            <person name="Cardeno C."/>
            <person name="Famula R."/>
            <person name="Pratt K."/>
            <person name="Kuruganti S."/>
            <person name="Aradhya M.K."/>
            <person name="Leslie C.A."/>
            <person name="Dandekar A.M."/>
            <person name="Salzberg S.L."/>
            <person name="Wegrzyn J.L."/>
            <person name="Langley C.H."/>
            <person name="Neale D.B."/>
        </authorList>
    </citation>
    <scope>NUCLEOTIDE SEQUENCE</scope>
    <source>
        <tissue evidence="10">Leaves</tissue>
    </source>
</reference>
<evidence type="ECO:0000256" key="4">
    <source>
        <dbReference type="ARBA" id="ARBA00023136"/>
    </source>
</evidence>
<dbReference type="SUPFAM" id="SSF51206">
    <property type="entry name" value="cAMP-binding domain-like"/>
    <property type="match status" value="1"/>
</dbReference>
<reference evidence="10" key="2">
    <citation type="submission" date="2020-03" db="EMBL/GenBank/DDBJ databases">
        <title>Walnut 2.0.</title>
        <authorList>
            <person name="Marrano A."/>
            <person name="Britton M."/>
            <person name="Zimin A.V."/>
            <person name="Zaini P.A."/>
            <person name="Workman R."/>
            <person name="Puiu D."/>
            <person name="Bianco L."/>
            <person name="Allen B.J."/>
            <person name="Troggio M."/>
            <person name="Leslie C.A."/>
            <person name="Timp W."/>
            <person name="Dendekar A."/>
            <person name="Salzberg S.L."/>
            <person name="Neale D.B."/>
        </authorList>
    </citation>
    <scope>NUCLEOTIDE SEQUENCE</scope>
    <source>
        <tissue evidence="10">Leaves</tissue>
    </source>
</reference>
<feature type="domain" description="Ion transport" evidence="9">
    <location>
        <begin position="62"/>
        <end position="355"/>
    </location>
</feature>
<dbReference type="InterPro" id="IPR005821">
    <property type="entry name" value="Ion_trans_dom"/>
</dbReference>
<keyword evidence="2 8" id="KW-0812">Transmembrane</keyword>
<feature type="region of interest" description="Disordered" evidence="7">
    <location>
        <begin position="1"/>
        <end position="40"/>
    </location>
</feature>
<name>A0A833WII5_JUGRE</name>
<keyword evidence="5" id="KW-1071">Ligand-gated ion channel</keyword>
<comment type="subcellular location">
    <subcellularLocation>
        <location evidence="1">Membrane</location>
        <topology evidence="1">Multi-pass membrane protein</topology>
    </subcellularLocation>
</comment>
<dbReference type="AlphaFoldDB" id="A0A833WII5"/>
<evidence type="ECO:0000256" key="8">
    <source>
        <dbReference type="SAM" id="Phobius"/>
    </source>
</evidence>
<dbReference type="Gene3D" id="2.60.120.10">
    <property type="entry name" value="Jelly Rolls"/>
    <property type="match status" value="1"/>
</dbReference>
<keyword evidence="6" id="KW-0407">Ion channel</keyword>
<evidence type="ECO:0000256" key="2">
    <source>
        <dbReference type="ARBA" id="ARBA00022692"/>
    </source>
</evidence>
<dbReference type="GO" id="GO:0016020">
    <property type="term" value="C:membrane"/>
    <property type="evidence" value="ECO:0007669"/>
    <property type="project" value="UniProtKB-SubCell"/>
</dbReference>
<dbReference type="SUPFAM" id="SSF81324">
    <property type="entry name" value="Voltage-gated potassium channels"/>
    <property type="match status" value="1"/>
</dbReference>
<evidence type="ECO:0000256" key="7">
    <source>
        <dbReference type="SAM" id="MobiDB-lite"/>
    </source>
</evidence>
<dbReference type="Pfam" id="PF00520">
    <property type="entry name" value="Ion_trans"/>
    <property type="match status" value="1"/>
</dbReference>
<accession>A0A833WII5</accession>
<dbReference type="PANTHER" id="PTHR45651:SF68">
    <property type="entry name" value="ION TRANSPORT DOMAIN-CONTAINING PROTEIN"/>
    <property type="match status" value="1"/>
</dbReference>
<dbReference type="InterPro" id="IPR018490">
    <property type="entry name" value="cNMP-bd_dom_sf"/>
</dbReference>
<dbReference type="Proteomes" id="UP000619265">
    <property type="component" value="Unassembled WGS sequence"/>
</dbReference>
<organism evidence="10 11">
    <name type="scientific">Juglans regia</name>
    <name type="common">English walnut</name>
    <dbReference type="NCBI Taxonomy" id="51240"/>
    <lineage>
        <taxon>Eukaryota</taxon>
        <taxon>Viridiplantae</taxon>
        <taxon>Streptophyta</taxon>
        <taxon>Embryophyta</taxon>
        <taxon>Tracheophyta</taxon>
        <taxon>Spermatophyta</taxon>
        <taxon>Magnoliopsida</taxon>
        <taxon>eudicotyledons</taxon>
        <taxon>Gunneridae</taxon>
        <taxon>Pentapetalae</taxon>
        <taxon>rosids</taxon>
        <taxon>fabids</taxon>
        <taxon>Fagales</taxon>
        <taxon>Juglandaceae</taxon>
        <taxon>Juglans</taxon>
    </lineage>
</organism>
<evidence type="ECO:0000256" key="1">
    <source>
        <dbReference type="ARBA" id="ARBA00004141"/>
    </source>
</evidence>
<protein>
    <recommendedName>
        <fullName evidence="9">Ion transport domain-containing protein</fullName>
    </recommendedName>
</protein>
<feature type="transmembrane region" description="Helical" evidence="8">
    <location>
        <begin position="63"/>
        <end position="83"/>
    </location>
</feature>
<dbReference type="Gramene" id="Jr13_29930_p1">
    <property type="protein sequence ID" value="cds.Jr13_29930_p1"/>
    <property type="gene ID" value="Jr13_29930"/>
</dbReference>
<feature type="non-terminal residue" evidence="10">
    <location>
        <position position="1"/>
    </location>
</feature>
<keyword evidence="5" id="KW-0406">Ion transport</keyword>
<gene>
    <name evidence="10" type="ORF">F2P56_031385</name>
</gene>
<keyword evidence="3 8" id="KW-1133">Transmembrane helix</keyword>